<dbReference type="SUPFAM" id="SSF48264">
    <property type="entry name" value="Cytochrome P450"/>
    <property type="match status" value="1"/>
</dbReference>
<gene>
    <name evidence="15" type="ORF">BO85DRAFT_476663</name>
</gene>
<dbReference type="InterPro" id="IPR036396">
    <property type="entry name" value="Cyt_P450_sf"/>
</dbReference>
<dbReference type="CDD" id="cd11061">
    <property type="entry name" value="CYP67-like"/>
    <property type="match status" value="1"/>
</dbReference>
<evidence type="ECO:0000256" key="2">
    <source>
        <dbReference type="ARBA" id="ARBA00004370"/>
    </source>
</evidence>
<dbReference type="EMBL" id="KZ825059">
    <property type="protein sequence ID" value="RAH58924.1"/>
    <property type="molecule type" value="Genomic_DNA"/>
</dbReference>
<evidence type="ECO:0000256" key="5">
    <source>
        <dbReference type="ARBA" id="ARBA00022692"/>
    </source>
</evidence>
<dbReference type="PRINTS" id="PR00385">
    <property type="entry name" value="P450"/>
</dbReference>
<keyword evidence="6 12" id="KW-0479">Metal-binding</keyword>
<feature type="transmembrane region" description="Helical" evidence="14">
    <location>
        <begin position="28"/>
        <end position="48"/>
    </location>
</feature>
<proteinExistence type="inferred from homology"/>
<comment type="similarity">
    <text evidence="3 13">Belongs to the cytochrome P450 family.</text>
</comment>
<dbReference type="InterPro" id="IPR001128">
    <property type="entry name" value="Cyt_P450"/>
</dbReference>
<keyword evidence="10 13" id="KW-0503">Monooxygenase</keyword>
<keyword evidence="4 12" id="KW-0349">Heme</keyword>
<dbReference type="GO" id="GO:0020037">
    <property type="term" value="F:heme binding"/>
    <property type="evidence" value="ECO:0007669"/>
    <property type="project" value="InterPro"/>
</dbReference>
<keyword evidence="7 14" id="KW-1133">Transmembrane helix</keyword>
<evidence type="ECO:0000313" key="16">
    <source>
        <dbReference type="Proteomes" id="UP000249526"/>
    </source>
</evidence>
<protein>
    <submittedName>
        <fullName evidence="15">Cytochrome P450</fullName>
    </submittedName>
</protein>
<evidence type="ECO:0000256" key="6">
    <source>
        <dbReference type="ARBA" id="ARBA00022723"/>
    </source>
</evidence>
<keyword evidence="8 13" id="KW-0560">Oxidoreductase</keyword>
<dbReference type="GO" id="GO:0016705">
    <property type="term" value="F:oxidoreductase activity, acting on paired donors, with incorporation or reduction of molecular oxygen"/>
    <property type="evidence" value="ECO:0007669"/>
    <property type="project" value="InterPro"/>
</dbReference>
<evidence type="ECO:0000256" key="10">
    <source>
        <dbReference type="ARBA" id="ARBA00023033"/>
    </source>
</evidence>
<dbReference type="InterPro" id="IPR002401">
    <property type="entry name" value="Cyt_P450_E_grp-I"/>
</dbReference>
<comment type="subcellular location">
    <subcellularLocation>
        <location evidence="2">Membrane</location>
    </subcellularLocation>
</comment>
<evidence type="ECO:0000256" key="3">
    <source>
        <dbReference type="ARBA" id="ARBA00010617"/>
    </source>
</evidence>
<dbReference type="AlphaFoldDB" id="A0A8G1VMJ9"/>
<dbReference type="InterPro" id="IPR017972">
    <property type="entry name" value="Cyt_P450_CS"/>
</dbReference>
<evidence type="ECO:0000256" key="11">
    <source>
        <dbReference type="ARBA" id="ARBA00023136"/>
    </source>
</evidence>
<evidence type="ECO:0000256" key="4">
    <source>
        <dbReference type="ARBA" id="ARBA00022617"/>
    </source>
</evidence>
<dbReference type="GO" id="GO:0005506">
    <property type="term" value="F:iron ion binding"/>
    <property type="evidence" value="ECO:0007669"/>
    <property type="project" value="InterPro"/>
</dbReference>
<feature type="binding site" description="axial binding residue" evidence="12">
    <location>
        <position position="480"/>
    </location>
    <ligand>
        <name>heme</name>
        <dbReference type="ChEBI" id="CHEBI:30413"/>
    </ligand>
    <ligandPart>
        <name>Fe</name>
        <dbReference type="ChEBI" id="CHEBI:18248"/>
    </ligandPart>
</feature>
<feature type="transmembrane region" description="Helical" evidence="14">
    <location>
        <begin position="60"/>
        <end position="81"/>
    </location>
</feature>
<organism evidence="15 16">
    <name type="scientific">Aspergillus piperis CBS 112811</name>
    <dbReference type="NCBI Taxonomy" id="1448313"/>
    <lineage>
        <taxon>Eukaryota</taxon>
        <taxon>Fungi</taxon>
        <taxon>Dikarya</taxon>
        <taxon>Ascomycota</taxon>
        <taxon>Pezizomycotina</taxon>
        <taxon>Eurotiomycetes</taxon>
        <taxon>Eurotiomycetidae</taxon>
        <taxon>Eurotiales</taxon>
        <taxon>Aspergillaceae</taxon>
        <taxon>Aspergillus</taxon>
        <taxon>Aspergillus subgen. Circumdati</taxon>
    </lineage>
</organism>
<evidence type="ECO:0000256" key="1">
    <source>
        <dbReference type="ARBA" id="ARBA00001971"/>
    </source>
</evidence>
<dbReference type="Pfam" id="PF00067">
    <property type="entry name" value="p450"/>
    <property type="match status" value="1"/>
</dbReference>
<dbReference type="InterPro" id="IPR050121">
    <property type="entry name" value="Cytochrome_P450_monoxygenase"/>
</dbReference>
<dbReference type="Proteomes" id="UP000249526">
    <property type="component" value="Unassembled WGS sequence"/>
</dbReference>
<evidence type="ECO:0000256" key="9">
    <source>
        <dbReference type="ARBA" id="ARBA00023004"/>
    </source>
</evidence>
<keyword evidence="11 14" id="KW-0472">Membrane</keyword>
<evidence type="ECO:0000256" key="13">
    <source>
        <dbReference type="RuleBase" id="RU000461"/>
    </source>
</evidence>
<sequence>MQIQTLLLATAWGVLSHLAIFIRGEWHLRAPAVGAVHTIVLLLSIALASTHSPNAVTNTLACFGCYLSGLFISMVVYRLYFHRLRCFPGPRLAAMSKLWLAYQCRDSRNHLVLDELHQKYGTFVRTGPAEITIFHPAAWEALDGSANRNIRSDWYDLVHPRISPIFARTEEDHLSRRKVWSRALSTKAIREYVPRILTQIDRLDAIIASAQGQPVVPNDLMPWFVFDSMGEFAFNENFGMMKTQTWHHAITQQRSALAILGSLNHAVWAIRVAFAFAGRFWRVKDWNRMVTFCDQCMERRLKMEVTKQPDIAAHFIQEYRQGLTRENMSVKKQLLSGNTLSVIVGGSDTGAPSLIILWYFVARYPDHAERIYQELQTVDPTDHTALATLPHLNGFLNEAMRLIPAALTMGTRLTPPEGMVVEGTFIPGNIKVVAPRYTISRMASAFKDPLTFIPERWYSQPELVLDKRAFTPFGVGTRTCVGKNLALTQLRLVLAILLSRYRVRFADGETGQAVERDMRDQLTAQPGRYSIVFEARDGAYLSDRAKY</sequence>
<evidence type="ECO:0000256" key="8">
    <source>
        <dbReference type="ARBA" id="ARBA00023002"/>
    </source>
</evidence>
<accession>A0A8G1VMJ9</accession>
<reference evidence="15 16" key="1">
    <citation type="submission" date="2018-02" db="EMBL/GenBank/DDBJ databases">
        <title>The genomes of Aspergillus section Nigri reveals drivers in fungal speciation.</title>
        <authorList>
            <consortium name="DOE Joint Genome Institute"/>
            <person name="Vesth T.C."/>
            <person name="Nybo J."/>
            <person name="Theobald S."/>
            <person name="Brandl J."/>
            <person name="Frisvad J.C."/>
            <person name="Nielsen K.F."/>
            <person name="Lyhne E.K."/>
            <person name="Kogle M.E."/>
            <person name="Kuo A."/>
            <person name="Riley R."/>
            <person name="Clum A."/>
            <person name="Nolan M."/>
            <person name="Lipzen A."/>
            <person name="Salamov A."/>
            <person name="Henrissat B."/>
            <person name="Wiebenga A."/>
            <person name="De vries R.P."/>
            <person name="Grigoriev I.V."/>
            <person name="Mortensen U.H."/>
            <person name="Andersen M.R."/>
            <person name="Baker S.E."/>
        </authorList>
    </citation>
    <scope>NUCLEOTIDE SEQUENCE [LARGE SCALE GENOMIC DNA]</scope>
    <source>
        <strain evidence="15 16">CBS 112811</strain>
    </source>
</reference>
<evidence type="ECO:0000256" key="12">
    <source>
        <dbReference type="PIRSR" id="PIRSR602401-1"/>
    </source>
</evidence>
<dbReference type="Gene3D" id="1.10.630.10">
    <property type="entry name" value="Cytochrome P450"/>
    <property type="match status" value="1"/>
</dbReference>
<evidence type="ECO:0000256" key="7">
    <source>
        <dbReference type="ARBA" id="ARBA00022989"/>
    </source>
</evidence>
<dbReference type="GO" id="GO:0004497">
    <property type="term" value="F:monooxygenase activity"/>
    <property type="evidence" value="ECO:0007669"/>
    <property type="project" value="UniProtKB-KW"/>
</dbReference>
<dbReference type="RefSeq" id="XP_025516846.1">
    <property type="nucleotide sequence ID" value="XM_025662795.1"/>
</dbReference>
<name>A0A8G1VMJ9_9EURO</name>
<evidence type="ECO:0000313" key="15">
    <source>
        <dbReference type="EMBL" id="RAH58924.1"/>
    </source>
</evidence>
<dbReference type="PANTHER" id="PTHR24305:SF112">
    <property type="entry name" value="L-ORNITHINE-N5-MONOOXYGENASE (EUROFUNG)"/>
    <property type="match status" value="1"/>
</dbReference>
<keyword evidence="9 12" id="KW-0408">Iron</keyword>
<dbReference type="PRINTS" id="PR00463">
    <property type="entry name" value="EP450I"/>
</dbReference>
<keyword evidence="16" id="KW-1185">Reference proteome</keyword>
<dbReference type="PROSITE" id="PS00086">
    <property type="entry name" value="CYTOCHROME_P450"/>
    <property type="match status" value="1"/>
</dbReference>
<dbReference type="PANTHER" id="PTHR24305">
    <property type="entry name" value="CYTOCHROME P450"/>
    <property type="match status" value="1"/>
</dbReference>
<dbReference type="GeneID" id="37166197"/>
<keyword evidence="5 14" id="KW-0812">Transmembrane</keyword>
<evidence type="ECO:0000256" key="14">
    <source>
        <dbReference type="SAM" id="Phobius"/>
    </source>
</evidence>
<dbReference type="GO" id="GO:0016020">
    <property type="term" value="C:membrane"/>
    <property type="evidence" value="ECO:0007669"/>
    <property type="project" value="UniProtKB-SubCell"/>
</dbReference>
<comment type="cofactor">
    <cofactor evidence="1 12">
        <name>heme</name>
        <dbReference type="ChEBI" id="CHEBI:30413"/>
    </cofactor>
</comment>